<feature type="compositionally biased region" description="Basic and acidic residues" evidence="1">
    <location>
        <begin position="215"/>
        <end position="224"/>
    </location>
</feature>
<accession>A0A423TI46</accession>
<protein>
    <submittedName>
        <fullName evidence="2">Uncharacterized protein</fullName>
    </submittedName>
</protein>
<gene>
    <name evidence="2" type="ORF">C7M84_005306</name>
</gene>
<reference evidence="2 3" key="1">
    <citation type="submission" date="2018-04" db="EMBL/GenBank/DDBJ databases">
        <authorList>
            <person name="Zhang X."/>
            <person name="Yuan J."/>
            <person name="Li F."/>
            <person name="Xiang J."/>
        </authorList>
    </citation>
    <scope>NUCLEOTIDE SEQUENCE [LARGE SCALE GENOMIC DNA]</scope>
    <source>
        <tissue evidence="2">Muscle</tissue>
    </source>
</reference>
<reference evidence="2 3" key="2">
    <citation type="submission" date="2019-01" db="EMBL/GenBank/DDBJ databases">
        <title>The decoding of complex shrimp genome reveals the adaptation for benthos swimmer, frequently molting mechanism and breeding impact on genome.</title>
        <authorList>
            <person name="Sun Y."/>
            <person name="Gao Y."/>
            <person name="Yu Y."/>
        </authorList>
    </citation>
    <scope>NUCLEOTIDE SEQUENCE [LARGE SCALE GENOMIC DNA]</scope>
    <source>
        <tissue evidence="2">Muscle</tissue>
    </source>
</reference>
<feature type="region of interest" description="Disordered" evidence="1">
    <location>
        <begin position="99"/>
        <end position="296"/>
    </location>
</feature>
<sequence>MHVTWSTHSGGVSEALFGHCAGTARTGSGASNPQCPDAERHREPAELASVPRPAGGSRKRTRGRPEAPAAECQGGKPLFPTKRYSTAGPYYLQGPLDLSRTYTPTGRSATTRAQPPALRPKDLPQGGPRTTDINNKHGCPGARGLPAARRPRAPRSARGAHDQGIPPGTTNPLMADGPHEGAGRGSNCQQSCRGGKRPEREWRVGGRPRACGRAHGGERGERVRRTPPRARRHTAQQRDRRGSPGRIFHGVKIGGRGEVRGNKLTLRPSLAPPPDSGGAHTIRTTQQQEQQAHLQRWQLRRQRQQEWHGAPAHAHTLGRPSAEPMGGDGRAGVGWAGPDTCQCKAHVRTCQHVKSPSGIYLVSAAEAVTPAMHLSRPAWGA</sequence>
<dbReference type="EMBL" id="QCYY01001692">
    <property type="protein sequence ID" value="ROT76125.1"/>
    <property type="molecule type" value="Genomic_DNA"/>
</dbReference>
<feature type="region of interest" description="Disordered" evidence="1">
    <location>
        <begin position="25"/>
        <end position="81"/>
    </location>
</feature>
<evidence type="ECO:0000313" key="2">
    <source>
        <dbReference type="EMBL" id="ROT76125.1"/>
    </source>
</evidence>
<comment type="caution">
    <text evidence="2">The sequence shown here is derived from an EMBL/GenBank/DDBJ whole genome shotgun (WGS) entry which is preliminary data.</text>
</comment>
<feature type="compositionally biased region" description="Polar residues" evidence="1">
    <location>
        <begin position="100"/>
        <end position="113"/>
    </location>
</feature>
<dbReference type="Proteomes" id="UP000283509">
    <property type="component" value="Unassembled WGS sequence"/>
</dbReference>
<dbReference type="AlphaFoldDB" id="A0A423TI46"/>
<feature type="compositionally biased region" description="Low complexity" evidence="1">
    <location>
        <begin position="138"/>
        <end position="148"/>
    </location>
</feature>
<evidence type="ECO:0000256" key="1">
    <source>
        <dbReference type="SAM" id="MobiDB-lite"/>
    </source>
</evidence>
<feature type="compositionally biased region" description="Low complexity" evidence="1">
    <location>
        <begin position="286"/>
        <end position="296"/>
    </location>
</feature>
<proteinExistence type="predicted"/>
<name>A0A423TI46_PENVA</name>
<feature type="compositionally biased region" description="Basic residues" evidence="1">
    <location>
        <begin position="225"/>
        <end position="235"/>
    </location>
</feature>
<organism evidence="2 3">
    <name type="scientific">Penaeus vannamei</name>
    <name type="common">Whiteleg shrimp</name>
    <name type="synonym">Litopenaeus vannamei</name>
    <dbReference type="NCBI Taxonomy" id="6689"/>
    <lineage>
        <taxon>Eukaryota</taxon>
        <taxon>Metazoa</taxon>
        <taxon>Ecdysozoa</taxon>
        <taxon>Arthropoda</taxon>
        <taxon>Crustacea</taxon>
        <taxon>Multicrustacea</taxon>
        <taxon>Malacostraca</taxon>
        <taxon>Eumalacostraca</taxon>
        <taxon>Eucarida</taxon>
        <taxon>Decapoda</taxon>
        <taxon>Dendrobranchiata</taxon>
        <taxon>Penaeoidea</taxon>
        <taxon>Penaeidae</taxon>
        <taxon>Penaeus</taxon>
    </lineage>
</organism>
<feature type="region of interest" description="Disordered" evidence="1">
    <location>
        <begin position="305"/>
        <end position="324"/>
    </location>
</feature>
<keyword evidence="3" id="KW-1185">Reference proteome</keyword>
<evidence type="ECO:0000313" key="3">
    <source>
        <dbReference type="Proteomes" id="UP000283509"/>
    </source>
</evidence>
<feature type="compositionally biased region" description="Polar residues" evidence="1">
    <location>
        <begin position="25"/>
        <end position="34"/>
    </location>
</feature>